<dbReference type="Gene3D" id="2.180.10.10">
    <property type="entry name" value="RHS repeat-associated core"/>
    <property type="match status" value="1"/>
</dbReference>
<gene>
    <name evidence="1" type="ORF">CLV98_1278</name>
</gene>
<protein>
    <submittedName>
        <fullName evidence="1">RHS repeat-associated protein</fullName>
    </submittedName>
</protein>
<proteinExistence type="predicted"/>
<sequence>MGSNARNGTNHYNFLGKETQVATGYIDLQARFYDPTVGRFFQIDPETEGQLEFSQYHYSFNNPIRFSDPDGRFACCGAAVEGFAEGVKEAIVRNVRAVTVDLPQTIQGMASLSSTGGQLEAAVGGTMLYQKTKSDWNTGDTRTRANIVGNVVGEIGIAVAGTKGAGNLGKAGVMSDVAKVGEIAGDLSKTKTVGQQATELVGANANKSRVTLRSEKFQMDVDLKGEAHFDKKTNTSYDTPHTKISPRNYLAPRSQGARYNTSEKHAQYGNTTQQEIRTVRRYLEKQN</sequence>
<organism evidence="1 2">
    <name type="scientific">Dyadobacter jejuensis</name>
    <dbReference type="NCBI Taxonomy" id="1082580"/>
    <lineage>
        <taxon>Bacteria</taxon>
        <taxon>Pseudomonadati</taxon>
        <taxon>Bacteroidota</taxon>
        <taxon>Cytophagia</taxon>
        <taxon>Cytophagales</taxon>
        <taxon>Spirosomataceae</taxon>
        <taxon>Dyadobacter</taxon>
    </lineage>
</organism>
<keyword evidence="2" id="KW-1185">Reference proteome</keyword>
<dbReference type="EMBL" id="QGDT01000027">
    <property type="protein sequence ID" value="PWJ53089.1"/>
    <property type="molecule type" value="Genomic_DNA"/>
</dbReference>
<comment type="caution">
    <text evidence="1">The sequence shown here is derived from an EMBL/GenBank/DDBJ whole genome shotgun (WGS) entry which is preliminary data.</text>
</comment>
<evidence type="ECO:0000313" key="1">
    <source>
        <dbReference type="EMBL" id="PWJ53089.1"/>
    </source>
</evidence>
<dbReference type="NCBIfam" id="TIGR03696">
    <property type="entry name" value="Rhs_assc_core"/>
    <property type="match status" value="1"/>
</dbReference>
<dbReference type="InterPro" id="IPR022385">
    <property type="entry name" value="Rhs_assc_core"/>
</dbReference>
<dbReference type="PANTHER" id="PTHR32305">
    <property type="match status" value="1"/>
</dbReference>
<dbReference type="PANTHER" id="PTHR32305:SF15">
    <property type="entry name" value="PROTEIN RHSA-RELATED"/>
    <property type="match status" value="1"/>
</dbReference>
<dbReference type="AlphaFoldDB" id="A0A316A6F2"/>
<name>A0A316A6F2_9BACT</name>
<dbReference type="Proteomes" id="UP000245880">
    <property type="component" value="Unassembled WGS sequence"/>
</dbReference>
<evidence type="ECO:0000313" key="2">
    <source>
        <dbReference type="Proteomes" id="UP000245880"/>
    </source>
</evidence>
<reference evidence="1 2" key="1">
    <citation type="submission" date="2018-03" db="EMBL/GenBank/DDBJ databases">
        <title>Genomic Encyclopedia of Archaeal and Bacterial Type Strains, Phase II (KMG-II): from individual species to whole genera.</title>
        <authorList>
            <person name="Goeker M."/>
        </authorList>
    </citation>
    <scope>NUCLEOTIDE SEQUENCE [LARGE SCALE GENOMIC DNA]</scope>
    <source>
        <strain evidence="1 2">DSM 100346</strain>
    </source>
</reference>
<accession>A0A316A6F2</accession>
<dbReference type="InterPro" id="IPR050708">
    <property type="entry name" value="T6SS_VgrG/RHS"/>
</dbReference>